<proteinExistence type="predicted"/>
<organism evidence="2 3">
    <name type="scientific">Enterococcus diestrammenae</name>
    <dbReference type="NCBI Taxonomy" id="1155073"/>
    <lineage>
        <taxon>Bacteria</taxon>
        <taxon>Bacillati</taxon>
        <taxon>Bacillota</taxon>
        <taxon>Bacilli</taxon>
        <taxon>Lactobacillales</taxon>
        <taxon>Enterococcaceae</taxon>
        <taxon>Enterococcus</taxon>
    </lineage>
</organism>
<gene>
    <name evidence="2" type="ORF">BAU18_001842</name>
</gene>
<name>A0ABV0F2H0_9ENTE</name>
<feature type="region of interest" description="Disordered" evidence="1">
    <location>
        <begin position="1"/>
        <end position="38"/>
    </location>
</feature>
<evidence type="ECO:0000313" key="3">
    <source>
        <dbReference type="Proteomes" id="UP001429357"/>
    </source>
</evidence>
<reference evidence="2 3" key="2">
    <citation type="submission" date="2024-02" db="EMBL/GenBank/DDBJ databases">
        <title>The Genome Sequence of Enterococcus diestrammenae JM9A.</title>
        <authorList>
            <person name="Earl A."/>
            <person name="Manson A."/>
            <person name="Gilmore M."/>
            <person name="Sanders J."/>
            <person name="Shea T."/>
            <person name="Howe W."/>
            <person name="Livny J."/>
            <person name="Cuomo C."/>
            <person name="Neafsey D."/>
            <person name="Birren B."/>
        </authorList>
    </citation>
    <scope>NUCLEOTIDE SEQUENCE [LARGE SCALE GENOMIC DNA]</scope>
    <source>
        <strain evidence="2 3">JM9A</strain>
    </source>
</reference>
<evidence type="ECO:0000313" key="2">
    <source>
        <dbReference type="EMBL" id="MEO1782249.1"/>
    </source>
</evidence>
<accession>A0ABV0F2H0</accession>
<evidence type="ECO:0000256" key="1">
    <source>
        <dbReference type="SAM" id="MobiDB-lite"/>
    </source>
</evidence>
<reference evidence="3" key="1">
    <citation type="submission" date="2016-06" db="EMBL/GenBank/DDBJ databases">
        <title>Four novel species of enterococci isolated from chicken manure.</title>
        <authorList>
            <person name="Van Tyne D."/>
        </authorList>
    </citation>
    <scope>NUCLEOTIDE SEQUENCE [LARGE SCALE GENOMIC DNA]</scope>
    <source>
        <strain evidence="3">JM9A</strain>
    </source>
</reference>
<keyword evidence="3" id="KW-1185">Reference proteome</keyword>
<dbReference type="EMBL" id="MAEI02000001">
    <property type="protein sequence ID" value="MEO1782249.1"/>
    <property type="molecule type" value="Genomic_DNA"/>
</dbReference>
<sequence length="38" mass="4286">MGRLLSRHLTGYQKPKEVAPAPKSTPKRKPKAKKEEAK</sequence>
<dbReference type="Proteomes" id="UP001429357">
    <property type="component" value="Unassembled WGS sequence"/>
</dbReference>
<comment type="caution">
    <text evidence="2">The sequence shown here is derived from an EMBL/GenBank/DDBJ whole genome shotgun (WGS) entry which is preliminary data.</text>
</comment>
<protein>
    <submittedName>
        <fullName evidence="2">Uncharacterized protein</fullName>
    </submittedName>
</protein>